<reference evidence="2" key="1">
    <citation type="submission" date="2021-02" db="EMBL/GenBank/DDBJ databases">
        <authorList>
            <person name="Nowell W R."/>
        </authorList>
    </citation>
    <scope>NUCLEOTIDE SEQUENCE</scope>
</reference>
<name>A0A815YUE5_9BILA</name>
<feature type="non-terminal residue" evidence="2">
    <location>
        <position position="1"/>
    </location>
</feature>
<comment type="caution">
    <text evidence="2">The sequence shown here is derived from an EMBL/GenBank/DDBJ whole genome shotgun (WGS) entry which is preliminary data.</text>
</comment>
<dbReference type="Proteomes" id="UP000663829">
    <property type="component" value="Unassembled WGS sequence"/>
</dbReference>
<evidence type="ECO:0000313" key="4">
    <source>
        <dbReference type="Proteomes" id="UP000663829"/>
    </source>
</evidence>
<evidence type="ECO:0000313" key="2">
    <source>
        <dbReference type="EMBL" id="CAF1574287.1"/>
    </source>
</evidence>
<proteinExistence type="predicted"/>
<dbReference type="AlphaFoldDB" id="A0A815YUE5"/>
<dbReference type="EMBL" id="CAJNOQ010030383">
    <property type="protein sequence ID" value="CAF1574287.1"/>
    <property type="molecule type" value="Genomic_DNA"/>
</dbReference>
<accession>A0A815YUE5</accession>
<evidence type="ECO:0000256" key="1">
    <source>
        <dbReference type="SAM" id="MobiDB-lite"/>
    </source>
</evidence>
<dbReference type="OrthoDB" id="121380at2759"/>
<gene>
    <name evidence="2" type="ORF">GPM918_LOCUS40613</name>
    <name evidence="3" type="ORF">SRO942_LOCUS41577</name>
</gene>
<evidence type="ECO:0000313" key="3">
    <source>
        <dbReference type="EMBL" id="CAF4438775.1"/>
    </source>
</evidence>
<protein>
    <submittedName>
        <fullName evidence="2">Uncharacterized protein</fullName>
    </submittedName>
</protein>
<organism evidence="2 4">
    <name type="scientific">Didymodactylos carnosus</name>
    <dbReference type="NCBI Taxonomy" id="1234261"/>
    <lineage>
        <taxon>Eukaryota</taxon>
        <taxon>Metazoa</taxon>
        <taxon>Spiralia</taxon>
        <taxon>Gnathifera</taxon>
        <taxon>Rotifera</taxon>
        <taxon>Eurotatoria</taxon>
        <taxon>Bdelloidea</taxon>
        <taxon>Philodinida</taxon>
        <taxon>Philodinidae</taxon>
        <taxon>Didymodactylos</taxon>
    </lineage>
</organism>
<dbReference type="EMBL" id="CAJOBC010096252">
    <property type="protein sequence ID" value="CAF4438775.1"/>
    <property type="molecule type" value="Genomic_DNA"/>
</dbReference>
<feature type="region of interest" description="Disordered" evidence="1">
    <location>
        <begin position="1"/>
        <end position="23"/>
    </location>
</feature>
<dbReference type="Proteomes" id="UP000681722">
    <property type="component" value="Unassembled WGS sequence"/>
</dbReference>
<sequence>MLCVNRGKTAKADNSQNADSGQIAEKTPKCGICSQNADHLGSDYSHFSQNVRQDTSTFLRGIQLSNRQGEAIFDTI</sequence>
<keyword evidence="4" id="KW-1185">Reference proteome</keyword>